<dbReference type="InterPro" id="IPR046749">
    <property type="entry name" value="SHOCT_2"/>
</dbReference>
<evidence type="ECO:0000313" key="2">
    <source>
        <dbReference type="EMBL" id="CUO34284.1"/>
    </source>
</evidence>
<accession>A0A174E935</accession>
<evidence type="ECO:0000313" key="3">
    <source>
        <dbReference type="Proteomes" id="UP000095558"/>
    </source>
</evidence>
<proteinExistence type="predicted"/>
<protein>
    <recommendedName>
        <fullName evidence="1">SHOCT-like domain-containing protein</fullName>
    </recommendedName>
</protein>
<dbReference type="AlphaFoldDB" id="A0A174E935"/>
<dbReference type="Proteomes" id="UP000095558">
    <property type="component" value="Unassembled WGS sequence"/>
</dbReference>
<dbReference type="Pfam" id="PF20612">
    <property type="entry name" value="SHOCT_2"/>
    <property type="match status" value="1"/>
</dbReference>
<dbReference type="RefSeq" id="WP_172676165.1">
    <property type="nucleotide sequence ID" value="NZ_CYZV01000021.1"/>
</dbReference>
<dbReference type="EMBL" id="CYZV01000021">
    <property type="protein sequence ID" value="CUO34284.1"/>
    <property type="molecule type" value="Genomic_DNA"/>
</dbReference>
<organism evidence="2 3">
    <name type="scientific">Clostridium disporicum</name>
    <dbReference type="NCBI Taxonomy" id="84024"/>
    <lineage>
        <taxon>Bacteria</taxon>
        <taxon>Bacillati</taxon>
        <taxon>Bacillota</taxon>
        <taxon>Clostridia</taxon>
        <taxon>Eubacteriales</taxon>
        <taxon>Clostridiaceae</taxon>
        <taxon>Clostridium</taxon>
    </lineage>
</organism>
<feature type="domain" description="SHOCT-like" evidence="1">
    <location>
        <begin position="1"/>
        <end position="51"/>
    </location>
</feature>
<sequence>MTAEQIKKEKNYRAAVAIAKDMLIKRIINKGDFNKINKMLIEKYNPIIGAL</sequence>
<gene>
    <name evidence="2" type="ORF">ERS852470_02065</name>
</gene>
<name>A0A174E935_9CLOT</name>
<evidence type="ECO:0000259" key="1">
    <source>
        <dbReference type="Pfam" id="PF20612"/>
    </source>
</evidence>
<reference evidence="2 3" key="1">
    <citation type="submission" date="2015-09" db="EMBL/GenBank/DDBJ databases">
        <authorList>
            <consortium name="Pathogen Informatics"/>
        </authorList>
    </citation>
    <scope>NUCLEOTIDE SEQUENCE [LARGE SCALE GENOMIC DNA]</scope>
    <source>
        <strain evidence="2 3">2789STDY5834855</strain>
    </source>
</reference>